<dbReference type="SUPFAM" id="SSF56349">
    <property type="entry name" value="DNA breaking-rejoining enzymes"/>
    <property type="match status" value="1"/>
</dbReference>
<dbReference type="Proteomes" id="UP001596108">
    <property type="component" value="Unassembled WGS sequence"/>
</dbReference>
<keyword evidence="9" id="KW-1185">Reference proteome</keyword>
<dbReference type="Pfam" id="PF02899">
    <property type="entry name" value="Phage_int_SAM_1"/>
    <property type="match status" value="1"/>
</dbReference>
<keyword evidence="4" id="KW-0233">DNA recombination</keyword>
<organism evidence="8 9">
    <name type="scientific">Cohnella yongneupensis</name>
    <dbReference type="NCBI Taxonomy" id="425006"/>
    <lineage>
        <taxon>Bacteria</taxon>
        <taxon>Bacillati</taxon>
        <taxon>Bacillota</taxon>
        <taxon>Bacilli</taxon>
        <taxon>Bacillales</taxon>
        <taxon>Paenibacillaceae</taxon>
        <taxon>Cohnella</taxon>
    </lineage>
</organism>
<dbReference type="InterPro" id="IPR002104">
    <property type="entry name" value="Integrase_catalytic"/>
</dbReference>
<dbReference type="RefSeq" id="WP_378112279.1">
    <property type="nucleotide sequence ID" value="NZ_JBHSNC010000041.1"/>
</dbReference>
<keyword evidence="3 5" id="KW-0238">DNA-binding</keyword>
<dbReference type="CDD" id="cd00397">
    <property type="entry name" value="DNA_BRE_C"/>
    <property type="match status" value="1"/>
</dbReference>
<dbReference type="PANTHER" id="PTHR30349:SF41">
    <property type="entry name" value="INTEGRASE_RECOMBINASE PROTEIN MJ0367-RELATED"/>
    <property type="match status" value="1"/>
</dbReference>
<comment type="similarity">
    <text evidence="1">Belongs to the 'phage' integrase family.</text>
</comment>
<reference evidence="9" key="1">
    <citation type="journal article" date="2019" name="Int. J. Syst. Evol. Microbiol.">
        <title>The Global Catalogue of Microorganisms (GCM) 10K type strain sequencing project: providing services to taxonomists for standard genome sequencing and annotation.</title>
        <authorList>
            <consortium name="The Broad Institute Genomics Platform"/>
            <consortium name="The Broad Institute Genome Sequencing Center for Infectious Disease"/>
            <person name="Wu L."/>
            <person name="Ma J."/>
        </authorList>
    </citation>
    <scope>NUCLEOTIDE SEQUENCE [LARGE SCALE GENOMIC DNA]</scope>
    <source>
        <strain evidence="9">CGMCC 1.18578</strain>
    </source>
</reference>
<gene>
    <name evidence="8" type="ORF">ACFPQ4_12925</name>
</gene>
<dbReference type="Gene3D" id="1.10.150.130">
    <property type="match status" value="1"/>
</dbReference>
<accession>A0ABW0R0Y1</accession>
<dbReference type="InterPro" id="IPR013762">
    <property type="entry name" value="Integrase-like_cat_sf"/>
</dbReference>
<keyword evidence="2" id="KW-0229">DNA integration</keyword>
<evidence type="ECO:0000256" key="2">
    <source>
        <dbReference type="ARBA" id="ARBA00022908"/>
    </source>
</evidence>
<feature type="domain" description="Core-binding (CB)" evidence="7">
    <location>
        <begin position="2"/>
        <end position="89"/>
    </location>
</feature>
<protein>
    <submittedName>
        <fullName evidence="8">Tyrosine-type recombinase/integrase</fullName>
    </submittedName>
</protein>
<dbReference type="PROSITE" id="PS51898">
    <property type="entry name" value="TYR_RECOMBINASE"/>
    <property type="match status" value="1"/>
</dbReference>
<feature type="domain" description="Tyr recombinase" evidence="6">
    <location>
        <begin position="112"/>
        <end position="299"/>
    </location>
</feature>
<dbReference type="InterPro" id="IPR050090">
    <property type="entry name" value="Tyrosine_recombinase_XerCD"/>
</dbReference>
<comment type="caution">
    <text evidence="8">The sequence shown here is derived from an EMBL/GenBank/DDBJ whole genome shotgun (WGS) entry which is preliminary data.</text>
</comment>
<evidence type="ECO:0000313" key="9">
    <source>
        <dbReference type="Proteomes" id="UP001596108"/>
    </source>
</evidence>
<sequence>MTKIKELIDDFRLNQEILGRVRKYVDLCMFRLYRWERFMSDELGVYEVEEVTQLHIKKYIQERQRVGREVNRTINNNLATLKVFFQYLVSEEFIDEHSNPMRRIKNLKEAKTIISTFNDDEVSRIINDLKEETYSNVRDKLILIMLFDTGVRVSELCNIKNNDVARRHILIHGKGSKQRLVYISNIMRKYMRKYELLKQERFKKRLQDEIEEYYFLDQSAVKLSRSRINKILKEHCNNAGVRKEIRCSPHDCRHYFAQKQLRNGIDIYSLSRLMGHFDTQITSKYLRGLEQEEILHIGRLHSPLNGVRIEQDSKKPSKSKV</sequence>
<evidence type="ECO:0000256" key="1">
    <source>
        <dbReference type="ARBA" id="ARBA00008857"/>
    </source>
</evidence>
<dbReference type="InterPro" id="IPR004107">
    <property type="entry name" value="Integrase_SAM-like_N"/>
</dbReference>
<dbReference type="Pfam" id="PF00589">
    <property type="entry name" value="Phage_integrase"/>
    <property type="match status" value="1"/>
</dbReference>
<dbReference type="InterPro" id="IPR011010">
    <property type="entry name" value="DNA_brk_join_enz"/>
</dbReference>
<dbReference type="PROSITE" id="PS51900">
    <property type="entry name" value="CB"/>
    <property type="match status" value="1"/>
</dbReference>
<dbReference type="Gene3D" id="1.10.443.10">
    <property type="entry name" value="Intergrase catalytic core"/>
    <property type="match status" value="1"/>
</dbReference>
<evidence type="ECO:0000256" key="5">
    <source>
        <dbReference type="PROSITE-ProRule" id="PRU01248"/>
    </source>
</evidence>
<dbReference type="InterPro" id="IPR044068">
    <property type="entry name" value="CB"/>
</dbReference>
<proteinExistence type="inferred from homology"/>
<evidence type="ECO:0000256" key="3">
    <source>
        <dbReference type="ARBA" id="ARBA00023125"/>
    </source>
</evidence>
<dbReference type="PANTHER" id="PTHR30349">
    <property type="entry name" value="PHAGE INTEGRASE-RELATED"/>
    <property type="match status" value="1"/>
</dbReference>
<evidence type="ECO:0000259" key="6">
    <source>
        <dbReference type="PROSITE" id="PS51898"/>
    </source>
</evidence>
<evidence type="ECO:0000256" key="4">
    <source>
        <dbReference type="ARBA" id="ARBA00023172"/>
    </source>
</evidence>
<dbReference type="InterPro" id="IPR010998">
    <property type="entry name" value="Integrase_recombinase_N"/>
</dbReference>
<evidence type="ECO:0000313" key="8">
    <source>
        <dbReference type="EMBL" id="MFC5530333.1"/>
    </source>
</evidence>
<dbReference type="EMBL" id="JBHSNC010000041">
    <property type="protein sequence ID" value="MFC5530333.1"/>
    <property type="molecule type" value="Genomic_DNA"/>
</dbReference>
<name>A0ABW0R0Y1_9BACL</name>
<evidence type="ECO:0000259" key="7">
    <source>
        <dbReference type="PROSITE" id="PS51900"/>
    </source>
</evidence>